<comment type="caution">
    <text evidence="2">The sequence shown here is derived from an EMBL/GenBank/DDBJ whole genome shotgun (WGS) entry which is preliminary data.</text>
</comment>
<gene>
    <name evidence="2" type="ORF">HPB48_023046</name>
</gene>
<dbReference type="Pfam" id="PF00685">
    <property type="entry name" value="Sulfotransfer_1"/>
    <property type="match status" value="1"/>
</dbReference>
<dbReference type="Gene3D" id="3.40.50.300">
    <property type="entry name" value="P-loop containing nucleotide triphosphate hydrolases"/>
    <property type="match status" value="1"/>
</dbReference>
<dbReference type="AlphaFoldDB" id="A0A9J6GA65"/>
<evidence type="ECO:0000313" key="3">
    <source>
        <dbReference type="Proteomes" id="UP000821853"/>
    </source>
</evidence>
<protein>
    <recommendedName>
        <fullName evidence="1">Sulfotransferase domain-containing protein</fullName>
    </recommendedName>
</protein>
<reference evidence="2 3" key="1">
    <citation type="journal article" date="2020" name="Cell">
        <title>Large-Scale Comparative Analyses of Tick Genomes Elucidate Their Genetic Diversity and Vector Capacities.</title>
        <authorList>
            <consortium name="Tick Genome and Microbiome Consortium (TIGMIC)"/>
            <person name="Jia N."/>
            <person name="Wang J."/>
            <person name="Shi W."/>
            <person name="Du L."/>
            <person name="Sun Y."/>
            <person name="Zhan W."/>
            <person name="Jiang J.F."/>
            <person name="Wang Q."/>
            <person name="Zhang B."/>
            <person name="Ji P."/>
            <person name="Bell-Sakyi L."/>
            <person name="Cui X.M."/>
            <person name="Yuan T.T."/>
            <person name="Jiang B.G."/>
            <person name="Yang W.F."/>
            <person name="Lam T.T."/>
            <person name="Chang Q.C."/>
            <person name="Ding S.J."/>
            <person name="Wang X.J."/>
            <person name="Zhu J.G."/>
            <person name="Ruan X.D."/>
            <person name="Zhao L."/>
            <person name="Wei J.T."/>
            <person name="Ye R.Z."/>
            <person name="Que T.C."/>
            <person name="Du C.H."/>
            <person name="Zhou Y.H."/>
            <person name="Cheng J.X."/>
            <person name="Dai P.F."/>
            <person name="Guo W.B."/>
            <person name="Han X.H."/>
            <person name="Huang E.J."/>
            <person name="Li L.F."/>
            <person name="Wei W."/>
            <person name="Gao Y.C."/>
            <person name="Liu J.Z."/>
            <person name="Shao H.Z."/>
            <person name="Wang X."/>
            <person name="Wang C.C."/>
            <person name="Yang T.C."/>
            <person name="Huo Q.B."/>
            <person name="Li W."/>
            <person name="Chen H.Y."/>
            <person name="Chen S.E."/>
            <person name="Zhou L.G."/>
            <person name="Ni X.B."/>
            <person name="Tian J.H."/>
            <person name="Sheng Y."/>
            <person name="Liu T."/>
            <person name="Pan Y.S."/>
            <person name="Xia L.Y."/>
            <person name="Li J."/>
            <person name="Zhao F."/>
            <person name="Cao W.C."/>
        </authorList>
    </citation>
    <scope>NUCLEOTIDE SEQUENCE [LARGE SCALE GENOMIC DNA]</scope>
    <source>
        <strain evidence="2">HaeL-2018</strain>
    </source>
</reference>
<dbReference type="PANTHER" id="PTHR10704:SF44">
    <property type="entry name" value="LD35051P-RELATED"/>
    <property type="match status" value="1"/>
</dbReference>
<dbReference type="GO" id="GO:0006790">
    <property type="term" value="P:sulfur compound metabolic process"/>
    <property type="evidence" value="ECO:0007669"/>
    <property type="project" value="TreeGrafter"/>
</dbReference>
<accession>A0A9J6GA65</accession>
<keyword evidence="3" id="KW-1185">Reference proteome</keyword>
<organism evidence="2 3">
    <name type="scientific">Haemaphysalis longicornis</name>
    <name type="common">Bush tick</name>
    <dbReference type="NCBI Taxonomy" id="44386"/>
    <lineage>
        <taxon>Eukaryota</taxon>
        <taxon>Metazoa</taxon>
        <taxon>Ecdysozoa</taxon>
        <taxon>Arthropoda</taxon>
        <taxon>Chelicerata</taxon>
        <taxon>Arachnida</taxon>
        <taxon>Acari</taxon>
        <taxon>Parasitiformes</taxon>
        <taxon>Ixodida</taxon>
        <taxon>Ixodoidea</taxon>
        <taxon>Ixodidae</taxon>
        <taxon>Haemaphysalinae</taxon>
        <taxon>Haemaphysalis</taxon>
    </lineage>
</organism>
<evidence type="ECO:0000313" key="2">
    <source>
        <dbReference type="EMBL" id="KAH9371384.1"/>
    </source>
</evidence>
<name>A0A9J6GA65_HAELO</name>
<dbReference type="VEuPathDB" id="VectorBase:HLOH_050096"/>
<dbReference type="OrthoDB" id="6138663at2759"/>
<dbReference type="SUPFAM" id="SSF52540">
    <property type="entry name" value="P-loop containing nucleoside triphosphate hydrolases"/>
    <property type="match status" value="1"/>
</dbReference>
<evidence type="ECO:0000259" key="1">
    <source>
        <dbReference type="Pfam" id="PF00685"/>
    </source>
</evidence>
<dbReference type="OMA" id="TETNEHW"/>
<sequence>MENSISNISLALRDARSAEADAVNSELEGTLPAAFQATLDKYAVVPTANVKIVIVLAYYRSGSTFVGELLSSGSRTYFHFEPLHLFTTAGRLRPGRESDAFQLLDEIVAAWIERNKDIAQSIRIVHLVRDPRAIFASRKRLNWCIQDKQCGKAEALCAQMRSDIDGVRELAARMKTRHVYTLFFERLAANPVNETQRLFASLDLDFAPSVLDYLSKHTSGTFRDHMNMFSTRRNSKLVIDRWKRRLSRRSIFDIEKTCGDVLQKLGYEILMQHPYSTNVTTPYSINVTTPNGVRKEK</sequence>
<proteinExistence type="predicted"/>
<dbReference type="InterPro" id="IPR000863">
    <property type="entry name" value="Sulfotransferase_dom"/>
</dbReference>
<dbReference type="InterPro" id="IPR027417">
    <property type="entry name" value="P-loop_NTPase"/>
</dbReference>
<dbReference type="PANTHER" id="PTHR10704">
    <property type="entry name" value="CARBOHYDRATE SULFOTRANSFERASE"/>
    <property type="match status" value="1"/>
</dbReference>
<dbReference type="Proteomes" id="UP000821853">
    <property type="component" value="Chromosome 3"/>
</dbReference>
<dbReference type="GO" id="GO:0001517">
    <property type="term" value="F:N-acetylglucosamine 6-O-sulfotransferase activity"/>
    <property type="evidence" value="ECO:0007669"/>
    <property type="project" value="TreeGrafter"/>
</dbReference>
<dbReference type="InterPro" id="IPR051135">
    <property type="entry name" value="Gal/GlcNAc/GalNAc_ST"/>
</dbReference>
<dbReference type="GO" id="GO:0006044">
    <property type="term" value="P:N-acetylglucosamine metabolic process"/>
    <property type="evidence" value="ECO:0007669"/>
    <property type="project" value="TreeGrafter"/>
</dbReference>
<feature type="domain" description="Sulfotransferase" evidence="1">
    <location>
        <begin position="53"/>
        <end position="264"/>
    </location>
</feature>
<dbReference type="EMBL" id="JABSTR010000005">
    <property type="protein sequence ID" value="KAH9371384.1"/>
    <property type="molecule type" value="Genomic_DNA"/>
</dbReference>